<dbReference type="PROSITE" id="PS50023">
    <property type="entry name" value="LIM_DOMAIN_2"/>
    <property type="match status" value="1"/>
</dbReference>
<dbReference type="CDD" id="cd09358">
    <property type="entry name" value="LIM_Mical_like"/>
    <property type="match status" value="1"/>
</dbReference>
<dbReference type="AlphaFoldDB" id="A0A814TAM8"/>
<evidence type="ECO:0000313" key="9">
    <source>
        <dbReference type="EMBL" id="CAF3817175.1"/>
    </source>
</evidence>
<dbReference type="Pfam" id="PF00412">
    <property type="entry name" value="LIM"/>
    <property type="match status" value="1"/>
</dbReference>
<comment type="caution">
    <text evidence="8">The sequence shown here is derived from an EMBL/GenBank/DDBJ whole genome shotgun (WGS) entry which is preliminary data.</text>
</comment>
<organism evidence="8 11">
    <name type="scientific">Didymodactylos carnosus</name>
    <dbReference type="NCBI Taxonomy" id="1234261"/>
    <lineage>
        <taxon>Eukaryota</taxon>
        <taxon>Metazoa</taxon>
        <taxon>Spiralia</taxon>
        <taxon>Gnathifera</taxon>
        <taxon>Rotifera</taxon>
        <taxon>Eurotatoria</taxon>
        <taxon>Bdelloidea</taxon>
        <taxon>Philodinida</taxon>
        <taxon>Philodinidae</taxon>
        <taxon>Didymodactylos</taxon>
    </lineage>
</organism>
<evidence type="ECO:0000313" key="7">
    <source>
        <dbReference type="EMBL" id="CAF1050445.1"/>
    </source>
</evidence>
<feature type="compositionally biased region" description="Polar residues" evidence="5">
    <location>
        <begin position="152"/>
        <end position="168"/>
    </location>
</feature>
<evidence type="ECO:0000256" key="4">
    <source>
        <dbReference type="PROSITE-ProRule" id="PRU00125"/>
    </source>
</evidence>
<name>A0A814TAM8_9BILA</name>
<dbReference type="Gene3D" id="2.10.110.10">
    <property type="entry name" value="Cysteine Rich Protein"/>
    <property type="match status" value="1"/>
</dbReference>
<evidence type="ECO:0000313" key="8">
    <source>
        <dbReference type="EMBL" id="CAF1159067.1"/>
    </source>
</evidence>
<feature type="compositionally biased region" description="Basic and acidic residues" evidence="5">
    <location>
        <begin position="91"/>
        <end position="102"/>
    </location>
</feature>
<evidence type="ECO:0000256" key="2">
    <source>
        <dbReference type="ARBA" id="ARBA00022833"/>
    </source>
</evidence>
<dbReference type="Proteomes" id="UP000663829">
    <property type="component" value="Unassembled WGS sequence"/>
</dbReference>
<feature type="compositionally biased region" description="Polar residues" evidence="5">
    <location>
        <begin position="181"/>
        <end position="195"/>
    </location>
</feature>
<dbReference type="EMBL" id="CAJNOQ010007137">
    <property type="protein sequence ID" value="CAF1159067.1"/>
    <property type="molecule type" value="Genomic_DNA"/>
</dbReference>
<proteinExistence type="predicted"/>
<feature type="compositionally biased region" description="Basic and acidic residues" evidence="5">
    <location>
        <begin position="10"/>
        <end position="20"/>
    </location>
</feature>
<sequence>MPTENGNIVRESDKREEIYFEKGQTKQLVEKWKTKQNSPDRDQQNLDVTTSTLGEQRSLKDQDYLQTGGFTIIIFVLGKAKNLVEMWKTMDKENTPPSERRAPRPITPPTNDQRKLLITNDDHDSSRQSYTNDTSKIESGHAKAARERFIQNVEQNNTTTSNRSSLKQVTPPPGDYKQRKSSSPSDVHNTTFDQYETNEDIIPTKGQAKNLKNRFVEYEQDAKKIETASSKVKHIPKRFVDTPAPKQTNIEPAIADNKCFLCNKTVYAMEKVEADKKVYHKSCFKCMQCKSVLKPGNFTSVGTKIYCKPHYMQLFAVKGNYSSGFGLEEHKSRWSQQQTATQYQNNNNNNYNNS</sequence>
<dbReference type="FunFam" id="2.10.110.10:FF:000002">
    <property type="entry name" value="LIM domain and actin-binding 1"/>
    <property type="match status" value="1"/>
</dbReference>
<dbReference type="EMBL" id="CAJOBA010007982">
    <property type="protein sequence ID" value="CAF3817175.1"/>
    <property type="molecule type" value="Genomic_DNA"/>
</dbReference>
<dbReference type="GO" id="GO:0046872">
    <property type="term" value="F:metal ion binding"/>
    <property type="evidence" value="ECO:0007669"/>
    <property type="project" value="UniProtKB-KW"/>
</dbReference>
<reference evidence="8" key="1">
    <citation type="submission" date="2021-02" db="EMBL/GenBank/DDBJ databases">
        <authorList>
            <person name="Nowell W R."/>
        </authorList>
    </citation>
    <scope>NUCLEOTIDE SEQUENCE</scope>
</reference>
<dbReference type="PANTHER" id="PTHR24206">
    <property type="entry name" value="OS06G0237300 PROTEIN"/>
    <property type="match status" value="1"/>
</dbReference>
<dbReference type="OrthoDB" id="6129702at2759"/>
<feature type="region of interest" description="Disordered" evidence="5">
    <location>
        <begin position="91"/>
        <end position="201"/>
    </location>
</feature>
<dbReference type="InterPro" id="IPR001781">
    <property type="entry name" value="Znf_LIM"/>
</dbReference>
<evidence type="ECO:0000256" key="1">
    <source>
        <dbReference type="ARBA" id="ARBA00022723"/>
    </source>
</evidence>
<keyword evidence="2 4" id="KW-0862">Zinc</keyword>
<feature type="domain" description="LIM zinc-binding" evidence="6">
    <location>
        <begin position="257"/>
        <end position="317"/>
    </location>
</feature>
<dbReference type="EMBL" id="CAJNOK010007972">
    <property type="protein sequence ID" value="CAF1050445.1"/>
    <property type="molecule type" value="Genomic_DNA"/>
</dbReference>
<feature type="compositionally biased region" description="Basic and acidic residues" evidence="5">
    <location>
        <begin position="135"/>
        <end position="149"/>
    </location>
</feature>
<feature type="region of interest" description="Disordered" evidence="5">
    <location>
        <begin position="1"/>
        <end position="20"/>
    </location>
</feature>
<dbReference type="SMART" id="SM00132">
    <property type="entry name" value="LIM"/>
    <property type="match status" value="1"/>
</dbReference>
<dbReference type="EMBL" id="CAJOBC010007136">
    <property type="protein sequence ID" value="CAF3922513.1"/>
    <property type="molecule type" value="Genomic_DNA"/>
</dbReference>
<gene>
    <name evidence="8" type="ORF">GPM918_LOCUS21580</name>
    <name evidence="7" type="ORF">OVA965_LOCUS16912</name>
    <name evidence="10" type="ORF">SRO942_LOCUS21577</name>
    <name evidence="9" type="ORF">TMI583_LOCUS16918</name>
</gene>
<keyword evidence="1 4" id="KW-0479">Metal-binding</keyword>
<accession>A0A814TAM8</accession>
<evidence type="ECO:0000259" key="6">
    <source>
        <dbReference type="PROSITE" id="PS50023"/>
    </source>
</evidence>
<dbReference type="PROSITE" id="PS00478">
    <property type="entry name" value="LIM_DOMAIN_1"/>
    <property type="match status" value="1"/>
</dbReference>
<evidence type="ECO:0000256" key="5">
    <source>
        <dbReference type="SAM" id="MobiDB-lite"/>
    </source>
</evidence>
<protein>
    <recommendedName>
        <fullName evidence="6">LIM zinc-binding domain-containing protein</fullName>
    </recommendedName>
</protein>
<dbReference type="Proteomes" id="UP000682733">
    <property type="component" value="Unassembled WGS sequence"/>
</dbReference>
<keyword evidence="3 4" id="KW-0440">LIM domain</keyword>
<evidence type="ECO:0000313" key="10">
    <source>
        <dbReference type="EMBL" id="CAF3922513.1"/>
    </source>
</evidence>
<evidence type="ECO:0000313" key="11">
    <source>
        <dbReference type="Proteomes" id="UP000663829"/>
    </source>
</evidence>
<evidence type="ECO:0000256" key="3">
    <source>
        <dbReference type="ARBA" id="ARBA00023038"/>
    </source>
</evidence>
<dbReference type="Proteomes" id="UP000681722">
    <property type="component" value="Unassembled WGS sequence"/>
</dbReference>
<feature type="compositionally biased region" description="Basic and acidic residues" evidence="5">
    <location>
        <begin position="112"/>
        <end position="126"/>
    </location>
</feature>
<keyword evidence="11" id="KW-1185">Reference proteome</keyword>
<dbReference type="Proteomes" id="UP000677228">
    <property type="component" value="Unassembled WGS sequence"/>
</dbReference>
<dbReference type="SUPFAM" id="SSF57716">
    <property type="entry name" value="Glucocorticoid receptor-like (DNA-binding domain)"/>
    <property type="match status" value="2"/>
</dbReference>